<evidence type="ECO:0000256" key="3">
    <source>
        <dbReference type="ARBA" id="ARBA00023125"/>
    </source>
</evidence>
<dbReference type="Pfam" id="PF03466">
    <property type="entry name" value="LysR_substrate"/>
    <property type="match status" value="1"/>
</dbReference>
<dbReference type="PANTHER" id="PTHR30579:SF3">
    <property type="entry name" value="TRANSCRIPTIONAL REGULATORY PROTEIN"/>
    <property type="match status" value="1"/>
</dbReference>
<comment type="caution">
    <text evidence="6">The sequence shown here is derived from an EMBL/GenBank/DDBJ whole genome shotgun (WGS) entry which is preliminary data.</text>
</comment>
<dbReference type="GO" id="GO:0003700">
    <property type="term" value="F:DNA-binding transcription factor activity"/>
    <property type="evidence" value="ECO:0007669"/>
    <property type="project" value="InterPro"/>
</dbReference>
<name>A0A074VXB2_9NEIS</name>
<dbReference type="InterPro" id="IPR050176">
    <property type="entry name" value="LTTR"/>
</dbReference>
<dbReference type="PROSITE" id="PS50931">
    <property type="entry name" value="HTH_LYSR"/>
    <property type="match status" value="1"/>
</dbReference>
<keyword evidence="4" id="KW-0804">Transcription</keyword>
<sequence length="296" mass="32655">MNKKLCWDDTKVFLAIVREGTLSGAAKTLKLGIATTYRRLERMEEVLGYRLFIRDQQGYKLTDEGRILVSQAEILEQAGHAFDAMATGVNAGVSGHVRLATAQGLADHLILPALPKLYSAHPDLTLELVTGVSTINLQRRDADMALRLVRPEQGKVTIRRLGELGFGLYVSESYLQRKPLNKEETMLKNADFIGWPETHQNLPAAKWIEKNSRGKTCCLTAGSMSAHISAVEAGIGMGVLPNFIALTKNLICVHNNIGCNQPIWLVIHSDLTNSGRIRVVADFLSNLVQENKTRLA</sequence>
<protein>
    <submittedName>
        <fullName evidence="6">Transcriptional regulator</fullName>
    </submittedName>
</protein>
<proteinExistence type="inferred from homology"/>
<keyword evidence="3" id="KW-0238">DNA-binding</keyword>
<dbReference type="InterPro" id="IPR036390">
    <property type="entry name" value="WH_DNA-bd_sf"/>
</dbReference>
<comment type="similarity">
    <text evidence="1">Belongs to the LysR transcriptional regulatory family.</text>
</comment>
<evidence type="ECO:0000313" key="6">
    <source>
        <dbReference type="EMBL" id="KEP99898.1"/>
    </source>
</evidence>
<evidence type="ECO:0000256" key="4">
    <source>
        <dbReference type="ARBA" id="ARBA00023163"/>
    </source>
</evidence>
<reference evidence="6 7" key="1">
    <citation type="journal article" date="2014" name="PLoS Genet.">
        <title>Hidden diversity in honey bee gut symbionts detected by single-cell genomics.</title>
        <authorList>
            <person name="Engel P."/>
            <person name="Stepanauskas R."/>
            <person name="Moran N."/>
        </authorList>
    </citation>
    <scope>NUCLEOTIDE SEQUENCE [LARGE SCALE GENOMIC DNA]</scope>
    <source>
        <strain evidence="6 7">SCGC AB-598-J21</strain>
    </source>
</reference>
<evidence type="ECO:0000259" key="5">
    <source>
        <dbReference type="PROSITE" id="PS50931"/>
    </source>
</evidence>
<accession>A0A074VXB2</accession>
<dbReference type="PANTHER" id="PTHR30579">
    <property type="entry name" value="TRANSCRIPTIONAL REGULATOR"/>
    <property type="match status" value="1"/>
</dbReference>
<keyword evidence="2" id="KW-0805">Transcription regulation</keyword>
<dbReference type="SUPFAM" id="SSF53850">
    <property type="entry name" value="Periplasmic binding protein-like II"/>
    <property type="match status" value="1"/>
</dbReference>
<dbReference type="Proteomes" id="UP000027644">
    <property type="component" value="Unassembled WGS sequence"/>
</dbReference>
<organism evidence="6 7">
    <name type="scientific">Snodgrassella alvi SCGC AB-598-J21</name>
    <dbReference type="NCBI Taxonomy" id="1385367"/>
    <lineage>
        <taxon>Bacteria</taxon>
        <taxon>Pseudomonadati</taxon>
        <taxon>Pseudomonadota</taxon>
        <taxon>Betaproteobacteria</taxon>
        <taxon>Neisseriales</taxon>
        <taxon>Neisseriaceae</taxon>
        <taxon>Snodgrassella</taxon>
    </lineage>
</organism>
<dbReference type="Pfam" id="PF00126">
    <property type="entry name" value="HTH_1"/>
    <property type="match status" value="1"/>
</dbReference>
<gene>
    <name evidence="6" type="ORF">SASC598J21_023350</name>
</gene>
<dbReference type="InterPro" id="IPR005119">
    <property type="entry name" value="LysR_subst-bd"/>
</dbReference>
<dbReference type="Gene3D" id="1.10.10.10">
    <property type="entry name" value="Winged helix-like DNA-binding domain superfamily/Winged helix DNA-binding domain"/>
    <property type="match status" value="1"/>
</dbReference>
<dbReference type="InterPro" id="IPR000847">
    <property type="entry name" value="LysR_HTH_N"/>
</dbReference>
<feature type="domain" description="HTH lysR-type" evidence="5">
    <location>
        <begin position="11"/>
        <end position="62"/>
    </location>
</feature>
<evidence type="ECO:0000256" key="1">
    <source>
        <dbReference type="ARBA" id="ARBA00009437"/>
    </source>
</evidence>
<evidence type="ECO:0000256" key="2">
    <source>
        <dbReference type="ARBA" id="ARBA00023015"/>
    </source>
</evidence>
<dbReference type="SUPFAM" id="SSF46785">
    <property type="entry name" value="Winged helix' DNA-binding domain"/>
    <property type="match status" value="1"/>
</dbReference>
<dbReference type="AlphaFoldDB" id="A0A074VXB2"/>
<dbReference type="Gene3D" id="3.40.190.290">
    <property type="match status" value="1"/>
</dbReference>
<dbReference type="GO" id="GO:0003677">
    <property type="term" value="F:DNA binding"/>
    <property type="evidence" value="ECO:0007669"/>
    <property type="project" value="UniProtKB-KW"/>
</dbReference>
<dbReference type="EMBL" id="AVQL01000456">
    <property type="protein sequence ID" value="KEP99898.1"/>
    <property type="molecule type" value="Genomic_DNA"/>
</dbReference>
<evidence type="ECO:0000313" key="7">
    <source>
        <dbReference type="Proteomes" id="UP000027644"/>
    </source>
</evidence>
<dbReference type="InterPro" id="IPR036388">
    <property type="entry name" value="WH-like_DNA-bd_sf"/>
</dbReference>